<dbReference type="InterPro" id="IPR036770">
    <property type="entry name" value="Ankyrin_rpt-contain_sf"/>
</dbReference>
<accession>A0AAN9SMM6</accession>
<proteinExistence type="inferred from homology"/>
<keyword evidence="8" id="KW-0805">Transcription regulation</keyword>
<dbReference type="FunFam" id="1.20.5.190:FF:000003">
    <property type="entry name" value="Calmodulin-binding transcription activator 2"/>
    <property type="match status" value="1"/>
</dbReference>
<feature type="region of interest" description="Disordered" evidence="17">
    <location>
        <begin position="123"/>
        <end position="168"/>
    </location>
</feature>
<evidence type="ECO:0000256" key="8">
    <source>
        <dbReference type="ARBA" id="ARBA00023015"/>
    </source>
</evidence>
<evidence type="ECO:0000256" key="10">
    <source>
        <dbReference type="ARBA" id="ARBA00023043"/>
    </source>
</evidence>
<evidence type="ECO:0000256" key="2">
    <source>
        <dbReference type="ARBA" id="ARBA00004413"/>
    </source>
</evidence>
<dbReference type="GO" id="GO:0003690">
    <property type="term" value="F:double-stranded DNA binding"/>
    <property type="evidence" value="ECO:0007669"/>
    <property type="project" value="TreeGrafter"/>
</dbReference>
<dbReference type="InterPro" id="IPR000048">
    <property type="entry name" value="IQ_motif_EF-hand-BS"/>
</dbReference>
<dbReference type="Gene3D" id="1.20.5.190">
    <property type="match status" value="1"/>
</dbReference>
<evidence type="ECO:0000313" key="19">
    <source>
        <dbReference type="EMBL" id="KAK7399555.1"/>
    </source>
</evidence>
<evidence type="ECO:0000256" key="9">
    <source>
        <dbReference type="ARBA" id="ARBA00023016"/>
    </source>
</evidence>
<dbReference type="FunFam" id="2.60.40.10:FF:000314">
    <property type="entry name" value="Calmodulin-binding transcription activator 2"/>
    <property type="match status" value="1"/>
</dbReference>
<keyword evidence="6" id="KW-0106">Calcium</keyword>
<evidence type="ECO:0000256" key="1">
    <source>
        <dbReference type="ARBA" id="ARBA00004123"/>
    </source>
</evidence>
<dbReference type="SMART" id="SM01076">
    <property type="entry name" value="CG-1"/>
    <property type="match status" value="1"/>
</dbReference>
<dbReference type="PROSITE" id="PS50297">
    <property type="entry name" value="ANK_REP_REGION"/>
    <property type="match status" value="1"/>
</dbReference>
<reference evidence="19 20" key="1">
    <citation type="submission" date="2024-01" db="EMBL/GenBank/DDBJ databases">
        <title>The genomes of 5 underutilized Papilionoideae crops provide insights into root nodulation and disease resistanc.</title>
        <authorList>
            <person name="Jiang F."/>
        </authorList>
    </citation>
    <scope>NUCLEOTIDE SEQUENCE [LARGE SCALE GENOMIC DNA]</scope>
    <source>
        <strain evidence="19">DUOXIRENSHENG_FW03</strain>
        <tissue evidence="19">Leaves</tissue>
    </source>
</reference>
<protein>
    <recommendedName>
        <fullName evidence="18">CG-1 domain-containing protein</fullName>
    </recommendedName>
</protein>
<comment type="caution">
    <text evidence="19">The sequence shown here is derived from an EMBL/GenBank/DDBJ whole genome shotgun (WGS) entry which is preliminary data.</text>
</comment>
<evidence type="ECO:0000256" key="7">
    <source>
        <dbReference type="ARBA" id="ARBA00022860"/>
    </source>
</evidence>
<dbReference type="GO" id="GO:0005634">
    <property type="term" value="C:nucleus"/>
    <property type="evidence" value="ECO:0007669"/>
    <property type="project" value="UniProtKB-SubCell"/>
</dbReference>
<evidence type="ECO:0000313" key="20">
    <source>
        <dbReference type="Proteomes" id="UP001386955"/>
    </source>
</evidence>
<dbReference type="GO" id="GO:0009409">
    <property type="term" value="P:response to cold"/>
    <property type="evidence" value="ECO:0007669"/>
    <property type="project" value="UniProtKB-ARBA"/>
</dbReference>
<evidence type="ECO:0000256" key="6">
    <source>
        <dbReference type="ARBA" id="ARBA00022837"/>
    </source>
</evidence>
<keyword evidence="11" id="KW-0175">Coiled coil</keyword>
<dbReference type="Pfam" id="PF00612">
    <property type="entry name" value="IQ"/>
    <property type="match status" value="2"/>
</dbReference>
<gene>
    <name evidence="19" type="ORF">VNO78_10740</name>
</gene>
<dbReference type="EMBL" id="JAYMYS010000003">
    <property type="protein sequence ID" value="KAK7399555.1"/>
    <property type="molecule type" value="Genomic_DNA"/>
</dbReference>
<keyword evidence="12" id="KW-0238">DNA-binding</keyword>
<comment type="subcellular location">
    <subcellularLocation>
        <location evidence="2">Cell membrane</location>
        <topology evidence="2">Peripheral membrane protein</topology>
        <orientation evidence="2">Cytoplasmic side</orientation>
    </subcellularLocation>
    <subcellularLocation>
        <location evidence="1">Nucleus</location>
    </subcellularLocation>
</comment>
<evidence type="ECO:0000256" key="16">
    <source>
        <dbReference type="PROSITE-ProRule" id="PRU00023"/>
    </source>
</evidence>
<dbReference type="InterPro" id="IPR002110">
    <property type="entry name" value="Ankyrin_rpt"/>
</dbReference>
<keyword evidence="20" id="KW-1185">Reference proteome</keyword>
<feature type="domain" description="CG-1" evidence="18">
    <location>
        <begin position="1"/>
        <end position="101"/>
    </location>
</feature>
<evidence type="ECO:0000256" key="15">
    <source>
        <dbReference type="ARBA" id="ARBA00023242"/>
    </source>
</evidence>
<keyword evidence="9" id="KW-0346">Stress response</keyword>
<dbReference type="Gene3D" id="1.25.40.20">
    <property type="entry name" value="Ankyrin repeat-containing domain"/>
    <property type="match status" value="1"/>
</dbReference>
<comment type="similarity">
    <text evidence="3">Belongs to the CAMTA family.</text>
</comment>
<dbReference type="Pfam" id="PF03859">
    <property type="entry name" value="CG-1"/>
    <property type="match status" value="1"/>
</dbReference>
<evidence type="ECO:0000256" key="11">
    <source>
        <dbReference type="ARBA" id="ARBA00023054"/>
    </source>
</evidence>
<feature type="compositionally biased region" description="Polar residues" evidence="17">
    <location>
        <begin position="141"/>
        <end position="156"/>
    </location>
</feature>
<dbReference type="PANTHER" id="PTHR23335:SF30">
    <property type="entry name" value="CALMODULIN-BINDING TRANSCRIPTION ACTIVATOR 3"/>
    <property type="match status" value="1"/>
</dbReference>
<dbReference type="Gene3D" id="2.60.40.10">
    <property type="entry name" value="Immunoglobulins"/>
    <property type="match status" value="1"/>
</dbReference>
<evidence type="ECO:0000256" key="12">
    <source>
        <dbReference type="ARBA" id="ARBA00023125"/>
    </source>
</evidence>
<dbReference type="SUPFAM" id="SSF52540">
    <property type="entry name" value="P-loop containing nucleoside triphosphate hydrolases"/>
    <property type="match status" value="1"/>
</dbReference>
<dbReference type="InterPro" id="IPR014756">
    <property type="entry name" value="Ig_E-set"/>
</dbReference>
<keyword evidence="14" id="KW-0804">Transcription</keyword>
<dbReference type="InterPro" id="IPR027417">
    <property type="entry name" value="P-loop_NTPase"/>
</dbReference>
<evidence type="ECO:0000259" key="18">
    <source>
        <dbReference type="PROSITE" id="PS51437"/>
    </source>
</evidence>
<dbReference type="Pfam" id="PF12796">
    <property type="entry name" value="Ank_2"/>
    <property type="match status" value="1"/>
</dbReference>
<dbReference type="InterPro" id="IPR013783">
    <property type="entry name" value="Ig-like_fold"/>
</dbReference>
<keyword evidence="4" id="KW-0597">Phosphoprotein</keyword>
<dbReference type="GO" id="GO:0005886">
    <property type="term" value="C:plasma membrane"/>
    <property type="evidence" value="ECO:0007669"/>
    <property type="project" value="UniProtKB-SubCell"/>
</dbReference>
<dbReference type="SMART" id="SM00015">
    <property type="entry name" value="IQ"/>
    <property type="match status" value="2"/>
</dbReference>
<evidence type="ECO:0000256" key="4">
    <source>
        <dbReference type="ARBA" id="ARBA00022553"/>
    </source>
</evidence>
<dbReference type="InterPro" id="IPR002909">
    <property type="entry name" value="IPT_dom"/>
</dbReference>
<evidence type="ECO:0000256" key="3">
    <source>
        <dbReference type="ARBA" id="ARBA00008267"/>
    </source>
</evidence>
<keyword evidence="7" id="KW-0112">Calmodulin-binding</keyword>
<dbReference type="InterPro" id="IPR005559">
    <property type="entry name" value="CG-1_dom"/>
</dbReference>
<dbReference type="GO" id="GO:0006357">
    <property type="term" value="P:regulation of transcription by RNA polymerase II"/>
    <property type="evidence" value="ECO:0007669"/>
    <property type="project" value="TreeGrafter"/>
</dbReference>
<dbReference type="GO" id="GO:0005516">
    <property type="term" value="F:calmodulin binding"/>
    <property type="evidence" value="ECO:0007669"/>
    <property type="project" value="UniProtKB-KW"/>
</dbReference>
<sequence length="1017" mass="114415">MAEARHYVPPSQLGGSLFLFDRKVLRYFRKDGHNWRKKKDGKTVREAHERLKAGSVDVLHCYYAHGEENENFQRRTYWMLEEELSHIVFVHYRQVKGTKANFTSAKENEESLPYTQQTNKTIPKTEMDTSSSSSLHPHSYQVPSQTMDTSMNSVQASEYEEAESDDQEKLPVIQDKKIIDIHNLGLTYESPKPLGFSSWEGILENNAGSQPVPFQPLFPEAQPNNMGINRSFSQGVMVPHLTTCIAKLQEYGTLKQAEGNSQAYGVDSLRMSCRAIDSLYPGSTCEVSCSNRKQEVKEVDFQKSLEQCLLHPHKQNKVLMQNDPQENLLNTTEKLKSDLEASRTQDGIEDTFFNFKRTLIDEPPAEEGLKKLDSFNQWMSKELGDVEESNKPSSSGGYWDTVESGNEVGSTTISSQGHLDTYVLDPSVSNDQLFTIIDYSPSWAFEGSEIKVIISGGFLRSQHEVEQCKWSCMFGEVEVPAEIIANGVLCCHTPPHKAGRVPFYVTCSNRLACSEVREFDFQVNYTRKVNAAGENRASTFDTFSIRFGELLSLGHAFPQNSDSISLSEKSQLGSKISSLLRGEDDDWNKLLKLTLEKDFSPENLQEQLLQNLLKDKLCAWLLQKINEDGKGPNVLDEGGQGVLHFAAALGYDWALEPTIAAGVNVNFRDVNGWTALHWAAFCGRERTVVFLISLGAAPGALIDPCPEYPSGRTPADLASAKGHKGIAGYLAESTLSAHLTTIDLNGDAGENSGTKVVQRIQNIAQVNGLDDLSYELSLKDSLAAVCNATQAAARIHQVYRMQSFQRKQVKEYGDDKFGISDERALSLLTMNVKSHKSGPRYEPVHAAAIRIQNKFRSWKGRREFLMIRQHIVKIQAHVRGHQVRKSCVKIIWSVGILEKVILRWRRKGSGLRGFKPEANYEGTMIQDVSSTEDDYDFLKEGRKQTEQRLQKALARVKSMVQYPEARDQYHRLLNVVTEIQENQVKLESSFNNSDEPKEFGNLTDLELDEDILMPTAT</sequence>
<evidence type="ECO:0000256" key="13">
    <source>
        <dbReference type="ARBA" id="ARBA00023159"/>
    </source>
</evidence>
<dbReference type="Pfam" id="PF01833">
    <property type="entry name" value="TIG"/>
    <property type="match status" value="1"/>
</dbReference>
<dbReference type="PROSITE" id="PS51437">
    <property type="entry name" value="CG_1"/>
    <property type="match status" value="1"/>
</dbReference>
<evidence type="ECO:0000256" key="14">
    <source>
        <dbReference type="ARBA" id="ARBA00023163"/>
    </source>
</evidence>
<dbReference type="PANTHER" id="PTHR23335">
    <property type="entry name" value="CALMODULIN-BINDING TRANSCRIPTION ACTIVATOR CAMTA"/>
    <property type="match status" value="1"/>
</dbReference>
<dbReference type="SMART" id="SM00248">
    <property type="entry name" value="ANK"/>
    <property type="match status" value="2"/>
</dbReference>
<dbReference type="GO" id="GO:0003712">
    <property type="term" value="F:transcription coregulator activity"/>
    <property type="evidence" value="ECO:0007669"/>
    <property type="project" value="TreeGrafter"/>
</dbReference>
<keyword evidence="10 16" id="KW-0040">ANK repeat</keyword>
<evidence type="ECO:0000256" key="17">
    <source>
        <dbReference type="SAM" id="MobiDB-lite"/>
    </source>
</evidence>
<dbReference type="SUPFAM" id="SSF81296">
    <property type="entry name" value="E set domains"/>
    <property type="match status" value="1"/>
</dbReference>
<keyword evidence="13" id="KW-0010">Activator</keyword>
<feature type="repeat" description="ANK" evidence="16">
    <location>
        <begin position="671"/>
        <end position="696"/>
    </location>
</feature>
<evidence type="ECO:0000256" key="5">
    <source>
        <dbReference type="ARBA" id="ARBA00022737"/>
    </source>
</evidence>
<dbReference type="SUPFAM" id="SSF48403">
    <property type="entry name" value="Ankyrin repeat"/>
    <property type="match status" value="1"/>
</dbReference>
<keyword evidence="5" id="KW-0677">Repeat</keyword>
<dbReference type="PROSITE" id="PS50088">
    <property type="entry name" value="ANK_REPEAT"/>
    <property type="match status" value="1"/>
</dbReference>
<name>A0AAN9SMM6_PSOTE</name>
<dbReference type="PROSITE" id="PS50096">
    <property type="entry name" value="IQ"/>
    <property type="match status" value="2"/>
</dbReference>
<dbReference type="AlphaFoldDB" id="A0AAN9SMM6"/>
<keyword evidence="15" id="KW-0539">Nucleus</keyword>
<organism evidence="19 20">
    <name type="scientific">Psophocarpus tetragonolobus</name>
    <name type="common">Winged bean</name>
    <name type="synonym">Dolichos tetragonolobus</name>
    <dbReference type="NCBI Taxonomy" id="3891"/>
    <lineage>
        <taxon>Eukaryota</taxon>
        <taxon>Viridiplantae</taxon>
        <taxon>Streptophyta</taxon>
        <taxon>Embryophyta</taxon>
        <taxon>Tracheophyta</taxon>
        <taxon>Spermatophyta</taxon>
        <taxon>Magnoliopsida</taxon>
        <taxon>eudicotyledons</taxon>
        <taxon>Gunneridae</taxon>
        <taxon>Pentapetalae</taxon>
        <taxon>rosids</taxon>
        <taxon>fabids</taxon>
        <taxon>Fabales</taxon>
        <taxon>Fabaceae</taxon>
        <taxon>Papilionoideae</taxon>
        <taxon>50 kb inversion clade</taxon>
        <taxon>NPAAA clade</taxon>
        <taxon>indigoferoid/millettioid clade</taxon>
        <taxon>Phaseoleae</taxon>
        <taxon>Psophocarpus</taxon>
    </lineage>
</organism>
<dbReference type="Proteomes" id="UP001386955">
    <property type="component" value="Unassembled WGS sequence"/>
</dbReference>
<dbReference type="FunFam" id="1.25.40.20:FF:000311">
    <property type="entry name" value="Calmodulin-binding transcription activator 2"/>
    <property type="match status" value="1"/>
</dbReference>